<feature type="compositionally biased region" description="Basic and acidic residues" evidence="1">
    <location>
        <begin position="913"/>
        <end position="927"/>
    </location>
</feature>
<feature type="compositionally biased region" description="Low complexity" evidence="1">
    <location>
        <begin position="176"/>
        <end position="209"/>
    </location>
</feature>
<accession>A0A3R7YKB7</accession>
<reference evidence="2 3" key="1">
    <citation type="submission" date="2017-10" db="EMBL/GenBank/DDBJ databases">
        <authorList>
            <person name="Sibley D."/>
            <person name="Venepally P."/>
            <person name="Karamycheva S."/>
            <person name="Hadjithomas M."/>
            <person name="Khan A."/>
            <person name="Brunk B."/>
            <person name="Roos D."/>
            <person name="Caler E."/>
            <person name="Lorenzi H."/>
        </authorList>
    </citation>
    <scope>NUCLEOTIDE SEQUENCE [LARGE SCALE GENOMIC DNA]</scope>
    <source>
        <strain evidence="2 3">CAST</strain>
    </source>
</reference>
<protein>
    <submittedName>
        <fullName evidence="2">Uncharacterized protein</fullName>
    </submittedName>
</protein>
<organism evidence="2 3">
    <name type="scientific">Toxoplasma gondii CAST</name>
    <dbReference type="NCBI Taxonomy" id="943122"/>
    <lineage>
        <taxon>Eukaryota</taxon>
        <taxon>Sar</taxon>
        <taxon>Alveolata</taxon>
        <taxon>Apicomplexa</taxon>
        <taxon>Conoidasida</taxon>
        <taxon>Coccidia</taxon>
        <taxon>Eucoccidiorida</taxon>
        <taxon>Eimeriorina</taxon>
        <taxon>Sarcocystidae</taxon>
        <taxon>Toxoplasma</taxon>
    </lineage>
</organism>
<name>A0A3R7YKB7_TOXGO</name>
<dbReference type="EMBL" id="AHIV02001966">
    <property type="protein sequence ID" value="RQX67741.1"/>
    <property type="molecule type" value="Genomic_DNA"/>
</dbReference>
<evidence type="ECO:0000313" key="2">
    <source>
        <dbReference type="EMBL" id="RQX67741.1"/>
    </source>
</evidence>
<feature type="compositionally biased region" description="Polar residues" evidence="1">
    <location>
        <begin position="686"/>
        <end position="698"/>
    </location>
</feature>
<feature type="compositionally biased region" description="Basic and acidic residues" evidence="1">
    <location>
        <begin position="321"/>
        <end position="330"/>
    </location>
</feature>
<feature type="compositionally biased region" description="Low complexity" evidence="1">
    <location>
        <begin position="331"/>
        <end position="369"/>
    </location>
</feature>
<feature type="compositionally biased region" description="Low complexity" evidence="1">
    <location>
        <begin position="232"/>
        <end position="251"/>
    </location>
</feature>
<feature type="compositionally biased region" description="Basic and acidic residues" evidence="1">
    <location>
        <begin position="1138"/>
        <end position="1151"/>
    </location>
</feature>
<feature type="compositionally biased region" description="Basic and acidic residues" evidence="1">
    <location>
        <begin position="2159"/>
        <end position="2170"/>
    </location>
</feature>
<feature type="region of interest" description="Disordered" evidence="1">
    <location>
        <begin position="1928"/>
        <end position="2050"/>
    </location>
</feature>
<evidence type="ECO:0000313" key="3">
    <source>
        <dbReference type="Proteomes" id="UP000284452"/>
    </source>
</evidence>
<gene>
    <name evidence="2" type="ORF">TGCAST_211600</name>
</gene>
<feature type="compositionally biased region" description="Low complexity" evidence="1">
    <location>
        <begin position="705"/>
        <end position="726"/>
    </location>
</feature>
<feature type="compositionally biased region" description="Basic and acidic residues" evidence="1">
    <location>
        <begin position="252"/>
        <end position="277"/>
    </location>
</feature>
<feature type="compositionally biased region" description="Basic and acidic residues" evidence="1">
    <location>
        <begin position="870"/>
        <end position="902"/>
    </location>
</feature>
<feature type="compositionally biased region" description="Basic and acidic residues" evidence="1">
    <location>
        <begin position="2178"/>
        <end position="2206"/>
    </location>
</feature>
<feature type="compositionally biased region" description="Polar residues" evidence="1">
    <location>
        <begin position="982"/>
        <end position="991"/>
    </location>
</feature>
<evidence type="ECO:0000256" key="1">
    <source>
        <dbReference type="SAM" id="MobiDB-lite"/>
    </source>
</evidence>
<feature type="compositionally biased region" description="Low complexity" evidence="1">
    <location>
        <begin position="781"/>
        <end position="791"/>
    </location>
</feature>
<feature type="region of interest" description="Disordered" evidence="1">
    <location>
        <begin position="2149"/>
        <end position="2214"/>
    </location>
</feature>
<feature type="compositionally biased region" description="Basic and acidic residues" evidence="1">
    <location>
        <begin position="1735"/>
        <end position="1747"/>
    </location>
</feature>
<feature type="compositionally biased region" description="Basic and acidic residues" evidence="1">
    <location>
        <begin position="157"/>
        <end position="175"/>
    </location>
</feature>
<feature type="compositionally biased region" description="Acidic residues" evidence="1">
    <location>
        <begin position="1929"/>
        <end position="1940"/>
    </location>
</feature>
<dbReference type="Proteomes" id="UP000284452">
    <property type="component" value="Unassembled WGS sequence"/>
</dbReference>
<feature type="compositionally biased region" description="Basic and acidic residues" evidence="1">
    <location>
        <begin position="1873"/>
        <end position="1899"/>
    </location>
</feature>
<feature type="compositionally biased region" description="Low complexity" evidence="1">
    <location>
        <begin position="556"/>
        <end position="567"/>
    </location>
</feature>
<feature type="compositionally biased region" description="Low complexity" evidence="1">
    <location>
        <begin position="930"/>
        <end position="948"/>
    </location>
</feature>
<feature type="compositionally biased region" description="Basic and acidic residues" evidence="1">
    <location>
        <begin position="583"/>
        <end position="611"/>
    </location>
</feature>
<feature type="region of interest" description="Disordered" evidence="1">
    <location>
        <begin position="153"/>
        <end position="462"/>
    </location>
</feature>
<feature type="compositionally biased region" description="Basic and acidic residues" evidence="1">
    <location>
        <begin position="842"/>
        <end position="862"/>
    </location>
</feature>
<feature type="region of interest" description="Disordered" evidence="1">
    <location>
        <begin position="1854"/>
        <end position="1901"/>
    </location>
</feature>
<feature type="compositionally biased region" description="Polar residues" evidence="1">
    <location>
        <begin position="1667"/>
        <end position="1682"/>
    </location>
</feature>
<feature type="region of interest" description="Disordered" evidence="1">
    <location>
        <begin position="506"/>
        <end position="536"/>
    </location>
</feature>
<feature type="compositionally biased region" description="Polar residues" evidence="1">
    <location>
        <begin position="1713"/>
        <end position="1727"/>
    </location>
</feature>
<feature type="compositionally biased region" description="Acidic residues" evidence="1">
    <location>
        <begin position="2031"/>
        <end position="2048"/>
    </location>
</feature>
<feature type="region of interest" description="Disordered" evidence="1">
    <location>
        <begin position="1664"/>
        <end position="1780"/>
    </location>
</feature>
<feature type="region of interest" description="Disordered" evidence="1">
    <location>
        <begin position="1124"/>
        <end position="1157"/>
    </location>
</feature>
<proteinExistence type="predicted"/>
<sequence>MVTHEPRCGSSPPSGSGVLLARVSDKSLSSPSPSGVCESDALHSAAEDIMHFDASANLNPSVASTLQKDTHVIPKPRTVGSAAALARDAEALSNGASPSFAQPFQLPVDSRQSAYAFPVMCATSATFLSHSSSNSSAGTAGAPAGRVRALARIKAQAAERTRRKTSEERRRRTLIDSDSSESAEGSAASSASLSSSPSGESAASSSLSEHTSGVDTPERSVESSAESDLQGDSLAADSSSETSEASSFSDTRTSDDSDADFRGSEPVRPAARSDLRSRIRVGAGRRSGGRPGKFGRKVRTPPGGASGRNSHETPEWKAQSRGREPADDSSTRSQSTSQSSSATVTSSDATTESSETSLDSTSGETGDSDVSAKENGPRAPRRFPLLYGHPAEPSSASASSLSSPRPSRQPRRRRLARTPQRSAFLRSLSRRRRAPALPRKFPSCSFGSHPSGQPSSLMRARSSASTFSQASLRVRSAILVPHLAQTERRRSQRGVPALRLLALSREDPVTDMPTGETANRAGQKSKQPGKPGGWMRLFRPLFDLRPSDPNHSTPWSSSSVRSSSVRSSSERSSSDDLSSSSEADARETERTRGRDASSAERRPSRTADTKTRKARGVVTPFEESGSSEAGARHVGVSVAGETGDASARVAKPVEAAKTSLGYRFSKEQDPTRTGSDGGMARHSRGKATSQLRADSPQSACAPLQSFSSSRSQSSSSDYSRASSPGSPRRQSEKRQSDSQESARTPRRTTRGDSKTQATSLFDLLRFVSFRTSKSREKKQRSSLSSSPSSRRTIQVEKQLSATEKASAATACGEVLAVAPEKGNRDDGKKIRFRGQHSPPKLSPREDEESHFARGRGEEERPKTASSEVGEATRKMTRAQHEATEKASTDVDRKEESLHETRRALKTSNSRQGSEIENRDPRGCRSDSRQTVASSLTCSSCVSASSTSAPIDLLAASSRASENLPDEKGENAQTPAGCPTLASHVSTESETVSPVIPRRENKESLAGQRRRSTTEDPETSDPSSAVALQSKGANNENDGFSPSQEKGVSAARESLSFAPGGRGESVETRKGPAPAKEAASDLRGVFQMHASLESLASGTTASPSPSTSISSSAFSAYLGGSFQAGSGGLTSSLGTDEEAERKVEERERETGSQERIVGASCAPLATSLNCKANLPAEGSLPACSADRPESDYRTNEASCGASSATSSSSSSSCSSPPPYSSSSFSSCHSSSSSFSSPPSFLSSSSSSSPSPSCPSSSSSSSPLPSCSPSSSSSSSSSSPLLSSSPPVCSSFPVVSQGVRLPSFDSEKSSSSSVSSLASRACLREGRQRMPSSKFRWVDLDGLPLTSQVAFDDLAQALRRRACDGRLAGACCCCIGCRTDTAPTSPASVGPHKDGSCTCFCGTCCCVDRSSPPAGNPQKTPASPSSCASKQAPLDFSFLFDMREGGGLSASGAAGASASAVASFLATRLPSFHAGLPPARLAELQASAAARLAASMASKAALAARVLVHAPANQLVIPSVDLFVDHRKLRSLMAVPKRSVTEQVMRLLQRLPRFTLPLYESFLLEQVCEDPVLHPRLQGLEVPFRLLTHDFVFLGSYAYFADLPPWSRPPIRLLRIYKFQQLQLVDSGESRADASPVHGDRHAAFVEPSRLVGERGWRARRSLDARLQSRGSEVPTESSASSGFGSEVRESSDARTLSAVEGTEGVGHCEGASLRRQSAGDSRLDSGSSAEGRFRRRGCDSGEGQERDMGGSLGLQEEDRGSSFQSVGGRPRGGTYAAPRYGARPDDLEAEHLQGLALYNLKLLMRDFEETLEVVELHYGEMFFIEGDVFAYFRGLTEFMDSQGFQLETIKCRRKDGPPIALRPQDPAGASVGWDGDRDRWGLGRGDARRRGAARRGDRGAKVMPARSCRKPCGVCCRCVAKKEASSTFCETEESGESEESDGQERDERRLARRRQSTAGREGDSPASSDEEQGGWRRRRHQLQGLSHETDGACRSWRQRRGRTSRERRQGFEGATAAFRLQGARRGRRASDSETEDDGAGDETDDEDVDGFVRSRTIVDEVYGEKDEGGIGSGLARTFTNLVKALDASRRRRTDVFVDGAGSALFSGGSSPASASRSFSRSGNITEEGIGMRGSAKVAIHSVTFKKKPPSLFRASPQFEETERPARRERPTDPYVAPDGRGETADRGGRGGGDREGEWGEGQGRETRGSGVRGGEARTSFLGFLLGEDEFDADEDPLAFLDSAWY</sequence>
<feature type="compositionally biased region" description="Low complexity" evidence="1">
    <location>
        <begin position="390"/>
        <end position="406"/>
    </location>
</feature>
<feature type="compositionally biased region" description="Low complexity" evidence="1">
    <location>
        <begin position="417"/>
        <end position="427"/>
    </location>
</feature>
<feature type="compositionally biased region" description="Polar residues" evidence="1">
    <location>
        <begin position="1019"/>
        <end position="1045"/>
    </location>
</feature>
<feature type="region of interest" description="Disordered" evidence="1">
    <location>
        <begin position="549"/>
        <end position="1077"/>
    </location>
</feature>
<dbReference type="VEuPathDB" id="ToxoDB:TGCAST_211600"/>
<comment type="caution">
    <text evidence="2">The sequence shown here is derived from an EMBL/GenBank/DDBJ whole genome shotgun (WGS) entry which is preliminary data.</text>
</comment>
<feature type="compositionally biased region" description="Polar residues" evidence="1">
    <location>
        <begin position="445"/>
        <end position="462"/>
    </location>
</feature>